<evidence type="ECO:0000313" key="2">
    <source>
        <dbReference type="Proteomes" id="UP000186594"/>
    </source>
</evidence>
<dbReference type="OrthoDB" id="10499006at2759"/>
<dbReference type="EMBL" id="LXFE01000135">
    <property type="protein sequence ID" value="OLL26912.1"/>
    <property type="molecule type" value="Genomic_DNA"/>
</dbReference>
<protein>
    <submittedName>
        <fullName evidence="1">Uncharacterized protein</fullName>
    </submittedName>
</protein>
<gene>
    <name evidence="1" type="ORF">NEOLI_005343</name>
</gene>
<dbReference type="Proteomes" id="UP000186594">
    <property type="component" value="Unassembled WGS sequence"/>
</dbReference>
<accession>A0A1U7LWI9</accession>
<name>A0A1U7LWI9_NEOID</name>
<keyword evidence="2" id="KW-1185">Reference proteome</keyword>
<evidence type="ECO:0000313" key="1">
    <source>
        <dbReference type="EMBL" id="OLL26912.1"/>
    </source>
</evidence>
<sequence length="163" mass="18625">MSSGDFEFETILAVALGHDTKDLSETQKTIIKDRLDRKIQQCRIAILTVRLDTSGMQTPQQHDSLDQSVFYVMLENDCITRFSMENSAISKKGTESPGELIMKFQDFKNIKNISWKEITGLSLQRPWVSEVLLTLRHLVIFANIATVNRFTMAKDLDGCHTWV</sequence>
<comment type="caution">
    <text evidence="1">The sequence shown here is derived from an EMBL/GenBank/DDBJ whole genome shotgun (WGS) entry which is preliminary data.</text>
</comment>
<dbReference type="AlphaFoldDB" id="A0A1U7LWI9"/>
<organism evidence="1 2">
    <name type="scientific">Neolecta irregularis (strain DAH-3)</name>
    <dbReference type="NCBI Taxonomy" id="1198029"/>
    <lineage>
        <taxon>Eukaryota</taxon>
        <taxon>Fungi</taxon>
        <taxon>Dikarya</taxon>
        <taxon>Ascomycota</taxon>
        <taxon>Taphrinomycotina</taxon>
        <taxon>Neolectales</taxon>
        <taxon>Neolectaceae</taxon>
        <taxon>Neolecta</taxon>
    </lineage>
</organism>
<proteinExistence type="predicted"/>
<reference evidence="1 2" key="1">
    <citation type="submission" date="2016-04" db="EMBL/GenBank/DDBJ databases">
        <title>Evolutionary innovation and constraint leading to complex multicellularity in the Ascomycota.</title>
        <authorList>
            <person name="Cisse O."/>
            <person name="Nguyen A."/>
            <person name="Hewitt D.A."/>
            <person name="Jedd G."/>
            <person name="Stajich J.E."/>
        </authorList>
    </citation>
    <scope>NUCLEOTIDE SEQUENCE [LARGE SCALE GENOMIC DNA]</scope>
    <source>
        <strain evidence="1 2">DAH-3</strain>
    </source>
</reference>